<dbReference type="Proteomes" id="UP001152622">
    <property type="component" value="Chromosome 4"/>
</dbReference>
<dbReference type="EMBL" id="JAINUF010000004">
    <property type="protein sequence ID" value="KAJ8363077.1"/>
    <property type="molecule type" value="Genomic_DNA"/>
</dbReference>
<evidence type="ECO:0000313" key="1">
    <source>
        <dbReference type="EMBL" id="KAJ8363077.1"/>
    </source>
</evidence>
<keyword evidence="2" id="KW-1185">Reference proteome</keyword>
<name>A0A9Q1J030_SYNKA</name>
<protein>
    <submittedName>
        <fullName evidence="1">Uncharacterized protein</fullName>
    </submittedName>
</protein>
<evidence type="ECO:0000313" key="2">
    <source>
        <dbReference type="Proteomes" id="UP001152622"/>
    </source>
</evidence>
<reference evidence="1" key="1">
    <citation type="journal article" date="2023" name="Science">
        <title>Genome structures resolve the early diversification of teleost fishes.</title>
        <authorList>
            <person name="Parey E."/>
            <person name="Louis A."/>
            <person name="Montfort J."/>
            <person name="Bouchez O."/>
            <person name="Roques C."/>
            <person name="Iampietro C."/>
            <person name="Lluch J."/>
            <person name="Castinel A."/>
            <person name="Donnadieu C."/>
            <person name="Desvignes T."/>
            <person name="Floi Bucao C."/>
            <person name="Jouanno E."/>
            <person name="Wen M."/>
            <person name="Mejri S."/>
            <person name="Dirks R."/>
            <person name="Jansen H."/>
            <person name="Henkel C."/>
            <person name="Chen W.J."/>
            <person name="Zahm M."/>
            <person name="Cabau C."/>
            <person name="Klopp C."/>
            <person name="Thompson A.W."/>
            <person name="Robinson-Rechavi M."/>
            <person name="Braasch I."/>
            <person name="Lecointre G."/>
            <person name="Bobe J."/>
            <person name="Postlethwait J.H."/>
            <person name="Berthelot C."/>
            <person name="Roest Crollius H."/>
            <person name="Guiguen Y."/>
        </authorList>
    </citation>
    <scope>NUCLEOTIDE SEQUENCE</scope>
    <source>
        <strain evidence="1">WJC10195</strain>
    </source>
</reference>
<gene>
    <name evidence="1" type="ORF">SKAU_G00119080</name>
</gene>
<organism evidence="1 2">
    <name type="scientific">Synaphobranchus kaupii</name>
    <name type="common">Kaup's arrowtooth eel</name>
    <dbReference type="NCBI Taxonomy" id="118154"/>
    <lineage>
        <taxon>Eukaryota</taxon>
        <taxon>Metazoa</taxon>
        <taxon>Chordata</taxon>
        <taxon>Craniata</taxon>
        <taxon>Vertebrata</taxon>
        <taxon>Euteleostomi</taxon>
        <taxon>Actinopterygii</taxon>
        <taxon>Neopterygii</taxon>
        <taxon>Teleostei</taxon>
        <taxon>Anguilliformes</taxon>
        <taxon>Synaphobranchidae</taxon>
        <taxon>Synaphobranchus</taxon>
    </lineage>
</organism>
<comment type="caution">
    <text evidence="1">The sequence shown here is derived from an EMBL/GenBank/DDBJ whole genome shotgun (WGS) entry which is preliminary data.</text>
</comment>
<accession>A0A9Q1J030</accession>
<proteinExistence type="predicted"/>
<sequence>MLFQEMSGLVGWPLSSPCHIRFQVLSKLCLALAGSQPAGLDQSAATVPTPSSGPSMAGMLQVGESELRREFPPIVTHCSSDSLTRSH</sequence>
<dbReference type="AlphaFoldDB" id="A0A9Q1J030"/>